<dbReference type="Pfam" id="PF26283">
    <property type="entry name" value="Ig_TRAPPC9-Trs120_4th"/>
    <property type="match status" value="1"/>
</dbReference>
<evidence type="ECO:0000259" key="4">
    <source>
        <dbReference type="Pfam" id="PF08626"/>
    </source>
</evidence>
<dbReference type="InterPro" id="IPR058567">
    <property type="entry name" value="Ig_TRAPPC9_Trs120_3rd"/>
</dbReference>
<proteinExistence type="predicted"/>
<sequence>MDLAVDITSSCRVRVLLVPVSPIKKSSFWRHVELVRKFNTVRLGDVTPDLHKGANAKFSSQVFQEGQMHFQFVTKYNRDHSHLEDFQPHRRIFGVIGIMDCQEWKDKDLSEGYKEFVDMLVQYPTAVATRCFAFDPTENQPDDTKGLIMIPNVGNMSFYMSTMICDFASEILDQFATIAGRIESLKGLESPIPLGAFPRRYEAPSNVVIPQPSTSSPNIKTQQQANNRASQPVPTPSVSSSFLKRASSAAGSGRPSTVASPPSPRPSLSRSTTFSNLVHGGEGNKTIQRTPGRIKKLLADFYLLAGRLPDAIQFYNEAIDMTKSHSDYLWLASAKEGLACTMLLMSFLQVDVGHIISRNTAPNDSTVTTSIHTSKPPPNSDKIGLENQKSILSEITEMYEDVVQTYAKVGTTTNIPMPSLVFAEACLKLSRFLVLVFLNNGWNDAVLAKVVHADMGDLSQRKEKFLTMSDLVKCKDSGITRYSIAKYVTKVWDVDVDELSMMDQINIMTHMSSLLSVIGYHRKSAWFMYEMLNRMIPLLIQGRAAVASSLNSNKKSLEKSDDGILEVLKRVCEVYGIGESNVHDGGALKILQDKFDETYQKQQGNAAKKTNTLGFGWPALQIDILRECIVISEAIQDHASMLYYTTVLLKNLYQYISKDEQIRLASSIQRIVNISKRSGQSENNVNYWGFNIVRSIEPIHPIPRKAIYQHPLLIAKALAASKEGRLNSGDPFIYNPFAKKKNDKPQINLIKDEVCEFKVSLSNPFGFDLELSNIILSTSGVEFSPVPAAATIPANDTLTIRLMGTPLETGALTIRGCIIKITGFAEQEFLNEKQKTEQIKEKENKVMSLVESKRHKYSGLQALYKAPTLDLDMKHDNSQESQYEQINVIEDQPLLKIKSSSLLHGAVMLFEGEMTRIHIQIENIGHIPVDFITLSFTDSTTNHPKLINPDLPPEEQYEIELYTKGTPVFSWEGSKADNNQIGKRISLGPKESTDIVVNIYGKQGCTGGAVYIDYGYLDRAIKGQEQESEQSNELPTTLYTRQLYFPVMITVYQHLEPLNWDVLYLRDNMTVSKEAVDKAFEAVSKIKDQQGSSSDQRVEDLLLITQRSSDDNDKNPYCLLTLDVRNTWTVPYEVEFMIDNTETASENEILKYQVTIQPALTKRIVLPLKKLFLTSEQRLQPIPSFEPNKQFVVSQGPKMAPEQERAKLQMFWYRELLLDRVKSSWRCKTTGREGIIDLRSSLRLTPVQLNILKKQDIEFIVSMSDNQYTTGHRQFECPVNNFVAMNVTILNRQEVRPVKLILRVQAVQNYNDGAKEYDLTEKLLMQGVSQLVLPEIPSNGEIVHTIPLCFLSIGKFEFLYHVEDVHTREIHYDYDWAFVNVIENRSDIEST</sequence>
<evidence type="ECO:0000259" key="8">
    <source>
        <dbReference type="Pfam" id="PF26283"/>
    </source>
</evidence>
<dbReference type="GO" id="GO:0005802">
    <property type="term" value="C:trans-Golgi network"/>
    <property type="evidence" value="ECO:0007669"/>
    <property type="project" value="TreeGrafter"/>
</dbReference>
<feature type="domain" description="Trs120/TRAPPC9 fourth Ig-like" evidence="8">
    <location>
        <begin position="1257"/>
        <end position="1381"/>
    </location>
</feature>
<reference evidence="9" key="1">
    <citation type="journal article" date="2020" name="Microb. Genom.">
        <title>Genetic diversity of clinical and environmental Mucorales isolates obtained from an investigation of mucormycosis cases among solid organ transplant recipients.</title>
        <authorList>
            <person name="Nguyen M.H."/>
            <person name="Kaul D."/>
            <person name="Muto C."/>
            <person name="Cheng S.J."/>
            <person name="Richter R.A."/>
            <person name="Bruno V.M."/>
            <person name="Liu G."/>
            <person name="Beyhan S."/>
            <person name="Sundermann A.J."/>
            <person name="Mounaud S."/>
            <person name="Pasculle A.W."/>
            <person name="Nierman W.C."/>
            <person name="Driscoll E."/>
            <person name="Cumbie R."/>
            <person name="Clancy C.J."/>
            <person name="Dupont C.L."/>
        </authorList>
    </citation>
    <scope>NUCLEOTIDE SEQUENCE</scope>
    <source>
        <strain evidence="9">GL11</strain>
    </source>
</reference>
<dbReference type="InterPro" id="IPR013935">
    <property type="entry name" value="Trs120_TRAPPC9"/>
</dbReference>
<evidence type="ECO:0000256" key="3">
    <source>
        <dbReference type="SAM" id="MobiDB-lite"/>
    </source>
</evidence>
<gene>
    <name evidence="9" type="ORF">G6F64_000701</name>
</gene>
<evidence type="ECO:0000256" key="2">
    <source>
        <dbReference type="ARBA" id="ARBA00023034"/>
    </source>
</evidence>
<evidence type="ECO:0000259" key="6">
    <source>
        <dbReference type="Pfam" id="PF26254"/>
    </source>
</evidence>
<feature type="compositionally biased region" description="Low complexity" evidence="3">
    <location>
        <begin position="230"/>
        <end position="254"/>
    </location>
</feature>
<dbReference type="Pfam" id="PF26251">
    <property type="entry name" value="TPR_TRAPPC9-Trs120"/>
    <property type="match status" value="1"/>
</dbReference>
<dbReference type="PANTHER" id="PTHR21512:SF5">
    <property type="entry name" value="TRAFFICKING PROTEIN PARTICLE COMPLEX SUBUNIT 9"/>
    <property type="match status" value="1"/>
</dbReference>
<feature type="domain" description="Trs120/TRAPPC9 first Ig-like" evidence="6">
    <location>
        <begin position="693"/>
        <end position="884"/>
    </location>
</feature>
<evidence type="ECO:0000313" key="10">
    <source>
        <dbReference type="Proteomes" id="UP000716291"/>
    </source>
</evidence>
<feature type="domain" description="Trs120/TRAPPC9 N-terminal" evidence="4">
    <location>
        <begin position="6"/>
        <end position="355"/>
    </location>
</feature>
<feature type="domain" description="Trs120/TRAPPC9 TPR region" evidence="5">
    <location>
        <begin position="393"/>
        <end position="678"/>
    </location>
</feature>
<dbReference type="Pfam" id="PF08626">
    <property type="entry name" value="TRAPPC9-Trs120"/>
    <property type="match status" value="1"/>
</dbReference>
<comment type="caution">
    <text evidence="9">The sequence shown here is derived from an EMBL/GenBank/DDBJ whole genome shotgun (WGS) entry which is preliminary data.</text>
</comment>
<dbReference type="EMBL" id="JAANQT010000045">
    <property type="protein sequence ID" value="KAG1315407.1"/>
    <property type="molecule type" value="Genomic_DNA"/>
</dbReference>
<dbReference type="Pfam" id="PF26280">
    <property type="entry name" value="Ig_TRAPPC9-Trs120_2nd"/>
    <property type="match status" value="1"/>
</dbReference>
<keyword evidence="2" id="KW-0333">Golgi apparatus</keyword>
<dbReference type="InterPro" id="IPR058564">
    <property type="entry name" value="TPR_TRAPPC9_Trs120"/>
</dbReference>
<feature type="compositionally biased region" description="Polar residues" evidence="3">
    <location>
        <begin position="211"/>
        <end position="229"/>
    </location>
</feature>
<evidence type="ECO:0000256" key="1">
    <source>
        <dbReference type="ARBA" id="ARBA00004555"/>
    </source>
</evidence>
<name>A0A9P6XJE9_RHIOR</name>
<dbReference type="PANTHER" id="PTHR21512">
    <property type="entry name" value="TRAFFICKING PROTEIN PARTICLE COMPLEX SUBUNIT 9"/>
    <property type="match status" value="1"/>
</dbReference>
<accession>A0A9P6XJE9</accession>
<feature type="region of interest" description="Disordered" evidence="3">
    <location>
        <begin position="206"/>
        <end position="288"/>
    </location>
</feature>
<dbReference type="OrthoDB" id="27962at2759"/>
<organism evidence="9 10">
    <name type="scientific">Rhizopus oryzae</name>
    <name type="common">Mucormycosis agent</name>
    <name type="synonym">Rhizopus arrhizus var. delemar</name>
    <dbReference type="NCBI Taxonomy" id="64495"/>
    <lineage>
        <taxon>Eukaryota</taxon>
        <taxon>Fungi</taxon>
        <taxon>Fungi incertae sedis</taxon>
        <taxon>Mucoromycota</taxon>
        <taxon>Mucoromycotina</taxon>
        <taxon>Mucoromycetes</taxon>
        <taxon>Mucorales</taxon>
        <taxon>Mucorineae</taxon>
        <taxon>Rhizopodaceae</taxon>
        <taxon>Rhizopus</taxon>
    </lineage>
</organism>
<dbReference type="InterPro" id="IPR058565">
    <property type="entry name" value="Ig_TRAPPC9_Trs120_1st"/>
</dbReference>
<evidence type="ECO:0000259" key="5">
    <source>
        <dbReference type="Pfam" id="PF26251"/>
    </source>
</evidence>
<evidence type="ECO:0000259" key="7">
    <source>
        <dbReference type="Pfam" id="PF26282"/>
    </source>
</evidence>
<feature type="domain" description="Trs120/TRAPPC9 third Ig-like" evidence="7">
    <location>
        <begin position="1059"/>
        <end position="1253"/>
    </location>
</feature>
<comment type="subcellular location">
    <subcellularLocation>
        <location evidence="1">Golgi apparatus</location>
    </subcellularLocation>
</comment>
<dbReference type="Pfam" id="PF26282">
    <property type="entry name" value="Ig_TRAPPC9-Trs120_3rd"/>
    <property type="match status" value="1"/>
</dbReference>
<evidence type="ECO:0000313" key="9">
    <source>
        <dbReference type="EMBL" id="KAG1315407.1"/>
    </source>
</evidence>
<dbReference type="Proteomes" id="UP000716291">
    <property type="component" value="Unassembled WGS sequence"/>
</dbReference>
<dbReference type="Pfam" id="PF26254">
    <property type="entry name" value="Ig_TRAPPC9-Trs120_1st"/>
    <property type="match status" value="1"/>
</dbReference>
<dbReference type="InterPro" id="IPR058568">
    <property type="entry name" value="Ig_TRAPPC9_Trs120_4th"/>
</dbReference>
<keyword evidence="10" id="KW-1185">Reference proteome</keyword>
<dbReference type="InterPro" id="IPR058563">
    <property type="entry name" value="Trs120_TRAPPC9_N"/>
</dbReference>
<protein>
    <submittedName>
        <fullName evidence="9">Uncharacterized protein</fullName>
    </submittedName>
</protein>